<accession>M9RNU7</accession>
<proteinExistence type="predicted"/>
<dbReference type="eggNOG" id="COG3316">
    <property type="taxonomic scope" value="Bacteria"/>
</dbReference>
<name>M9RNU7_9RHOB</name>
<dbReference type="EMBL" id="CP003742">
    <property type="protein sequence ID" value="AGI72101.1"/>
    <property type="molecule type" value="Genomic_DNA"/>
</dbReference>
<evidence type="ECO:0000259" key="1">
    <source>
        <dbReference type="Pfam" id="PF13610"/>
    </source>
</evidence>
<dbReference type="AlphaFoldDB" id="M9RNU7"/>
<sequence length="131" mass="14904">MAFLKRECENARLYQPRLISTDKTYSYDRVIGDMNRFELPSEGILQINRKWGNNRIEGDRAALKELIILMCGFRSLKSAKATLHGIEAIRTIKRDTSKASHAASQAKPALWKASWACPERDNDFETVAFGL</sequence>
<evidence type="ECO:0000313" key="3">
    <source>
        <dbReference type="Proteomes" id="UP000004688"/>
    </source>
</evidence>
<feature type="domain" description="DDE" evidence="1">
    <location>
        <begin position="2"/>
        <end position="95"/>
    </location>
</feature>
<dbReference type="InterPro" id="IPR032874">
    <property type="entry name" value="DDE_dom"/>
</dbReference>
<gene>
    <name evidence="2" type="ORF">OA238_c19980</name>
</gene>
<evidence type="ECO:0000313" key="2">
    <source>
        <dbReference type="EMBL" id="AGI72101.1"/>
    </source>
</evidence>
<dbReference type="Proteomes" id="UP000004688">
    <property type="component" value="Chromosome"/>
</dbReference>
<organism evidence="2 3">
    <name type="scientific">Octadecabacter arcticus 238</name>
    <dbReference type="NCBI Taxonomy" id="391616"/>
    <lineage>
        <taxon>Bacteria</taxon>
        <taxon>Pseudomonadati</taxon>
        <taxon>Pseudomonadota</taxon>
        <taxon>Alphaproteobacteria</taxon>
        <taxon>Rhodobacterales</taxon>
        <taxon>Roseobacteraceae</taxon>
        <taxon>Octadecabacter</taxon>
    </lineage>
</organism>
<dbReference type="Pfam" id="PF13610">
    <property type="entry name" value="DDE_Tnp_IS240"/>
    <property type="match status" value="1"/>
</dbReference>
<dbReference type="KEGG" id="oar:OA238_c19980"/>
<reference evidence="2 3" key="1">
    <citation type="journal article" date="2013" name="PLoS ONE">
        <title>Poles Apart: Arctic and Antarctic Octadecabacter strains Share High Genome Plasticity and a New Type of Xanthorhodopsin.</title>
        <authorList>
            <person name="Vollmers J."/>
            <person name="Voget S."/>
            <person name="Dietrich S."/>
            <person name="Gollnow K."/>
            <person name="Smits M."/>
            <person name="Meyer K."/>
            <person name="Brinkhoff T."/>
            <person name="Simon M."/>
            <person name="Daniel R."/>
        </authorList>
    </citation>
    <scope>NUCLEOTIDE SEQUENCE [LARGE SCALE GENOMIC DNA]</scope>
    <source>
        <strain evidence="2 3">238</strain>
    </source>
</reference>
<keyword evidence="3" id="KW-1185">Reference proteome</keyword>
<dbReference type="HOGENOM" id="CLU_1925431_0_0_5"/>
<protein>
    <recommendedName>
        <fullName evidence="1">DDE domain-containing protein</fullName>
    </recommendedName>
</protein>